<dbReference type="RefSeq" id="WP_206290313.1">
    <property type="nucleotide sequence ID" value="NZ_CP063458.1"/>
</dbReference>
<reference evidence="1 2" key="1">
    <citation type="submission" date="2020-10" db="EMBL/GenBank/DDBJ databases">
        <title>Wide distribution of Phycisphaera-like planctomycetes from WD2101 soil group in peatlands and genome analysis of the first cultivated representative.</title>
        <authorList>
            <person name="Dedysh S.N."/>
            <person name="Beletsky A.V."/>
            <person name="Ivanova A."/>
            <person name="Kulichevskaya I.S."/>
            <person name="Suzina N.E."/>
            <person name="Philippov D.A."/>
            <person name="Rakitin A.L."/>
            <person name="Mardanov A.V."/>
            <person name="Ravin N.V."/>
        </authorList>
    </citation>
    <scope>NUCLEOTIDE SEQUENCE [LARGE SCALE GENOMIC DNA]</scope>
    <source>
        <strain evidence="1 2">M1803</strain>
    </source>
</reference>
<accession>A0A7M2WPS1</accession>
<dbReference type="EMBL" id="CP063458">
    <property type="protein sequence ID" value="QOV87413.1"/>
    <property type="molecule type" value="Genomic_DNA"/>
</dbReference>
<name>A0A7M2WPS1_9BACT</name>
<dbReference type="KEGG" id="hbs:IPV69_14045"/>
<organism evidence="1 2">
    <name type="scientific">Humisphaera borealis</name>
    <dbReference type="NCBI Taxonomy" id="2807512"/>
    <lineage>
        <taxon>Bacteria</taxon>
        <taxon>Pseudomonadati</taxon>
        <taxon>Planctomycetota</taxon>
        <taxon>Phycisphaerae</taxon>
        <taxon>Tepidisphaerales</taxon>
        <taxon>Tepidisphaeraceae</taxon>
        <taxon>Humisphaera</taxon>
    </lineage>
</organism>
<evidence type="ECO:0000313" key="2">
    <source>
        <dbReference type="Proteomes" id="UP000593765"/>
    </source>
</evidence>
<dbReference type="Proteomes" id="UP000593765">
    <property type="component" value="Chromosome"/>
</dbReference>
<dbReference type="Pfam" id="PF05133">
    <property type="entry name" value="SPP1_portal"/>
    <property type="match status" value="1"/>
</dbReference>
<evidence type="ECO:0000313" key="1">
    <source>
        <dbReference type="EMBL" id="QOV87413.1"/>
    </source>
</evidence>
<dbReference type="InterPro" id="IPR021145">
    <property type="entry name" value="Portal_protein_SPP1_Gp6-like"/>
</dbReference>
<keyword evidence="2" id="KW-1185">Reference proteome</keyword>
<dbReference type="AlphaFoldDB" id="A0A7M2WPS1"/>
<proteinExistence type="predicted"/>
<sequence length="516" mass="57003">MQLTRAIPAVWVHTTGTDYNNARAGGYGAFLTDDQQARLERLRQARLLYDGRHREYFLDEGRTQFDFPLVRAGDRQVRMYLTCNVLGLISLKGADLLFGQEPLLVADNAAQQNALARLGERSNLHSLLYACAVDASYEGETFLEACVHEREVHLRQVPADEIFPVGRPGPDSQYNAYARYRIRNAGTDSSPLHLLLEVLYLPGRIERRCYQLDDDGGRREVELSSWIAGTASHDAQSDGTAVSSYSTTPPRQTGVTLAPVTRTGIPFPTITWIPNQLVRCCPVSDYDGAIELQDALNAKNSQVGRVLLKHADPRMVFPEEAFTADGNVRSDHEVFAFSDAKKIPQYITWNAELGHAMADRAFVLNQLLVRTETSPVLLGLKEGAAPDAYRKVRLESFNSLTKAARKAAYWKAGIRRAIAVAQMLENTLPGVRYPQRPIGVTLRDGIPQDDKDTADRLSVLRAAGLISLQRAVEEQLGDPAAVQRELQRLELQAPFTDIPVTSSGTHIPSSGTPGEG</sequence>
<gene>
    <name evidence="1" type="ORF">IPV69_14045</name>
</gene>
<protein>
    <submittedName>
        <fullName evidence="1">Phage portal protein</fullName>
    </submittedName>
</protein>